<dbReference type="OrthoDB" id="9795612at2"/>
<organism evidence="3 4">
    <name type="scientific">Arenicella xantha</name>
    <dbReference type="NCBI Taxonomy" id="644221"/>
    <lineage>
        <taxon>Bacteria</taxon>
        <taxon>Pseudomonadati</taxon>
        <taxon>Pseudomonadota</taxon>
        <taxon>Gammaproteobacteria</taxon>
        <taxon>Arenicellales</taxon>
        <taxon>Arenicellaceae</taxon>
        <taxon>Arenicella</taxon>
    </lineage>
</organism>
<evidence type="ECO:0000256" key="1">
    <source>
        <dbReference type="SAM" id="Phobius"/>
    </source>
</evidence>
<dbReference type="Gene3D" id="3.30.700.10">
    <property type="entry name" value="Glycoprotein, Type 4 Pilin"/>
    <property type="match status" value="1"/>
</dbReference>
<dbReference type="Proteomes" id="UP000253083">
    <property type="component" value="Unassembled WGS sequence"/>
</dbReference>
<dbReference type="InterPro" id="IPR045584">
    <property type="entry name" value="Pilin-like"/>
</dbReference>
<keyword evidence="4" id="KW-1185">Reference proteome</keyword>
<dbReference type="Pfam" id="PF08334">
    <property type="entry name" value="T2SSG"/>
    <property type="match status" value="1"/>
</dbReference>
<dbReference type="AlphaFoldDB" id="A0A395JGM8"/>
<sequence>MMKSISKYVLISAAIIGGLYFVAIGSFNFCDFTHLFEAKAKIDIKILSESVQRYESENGFFPKVLDALEGSYLNKIPQDPWGNEYHYISNESDVIIFSYGDLSKEQFFYQIENKKT</sequence>
<accession>A0A395JGM8</accession>
<dbReference type="RefSeq" id="WP_113956080.1">
    <property type="nucleotide sequence ID" value="NZ_QNRT01000024.1"/>
</dbReference>
<name>A0A395JGM8_9GAMM</name>
<keyword evidence="1" id="KW-0472">Membrane</keyword>
<protein>
    <submittedName>
        <fullName evidence="3">Type II secretion system (T2SS) protein G</fullName>
    </submittedName>
</protein>
<feature type="transmembrane region" description="Helical" evidence="1">
    <location>
        <begin position="7"/>
        <end position="29"/>
    </location>
</feature>
<dbReference type="EMBL" id="QNRT01000024">
    <property type="protein sequence ID" value="RBP44822.1"/>
    <property type="molecule type" value="Genomic_DNA"/>
</dbReference>
<evidence type="ECO:0000313" key="4">
    <source>
        <dbReference type="Proteomes" id="UP000253083"/>
    </source>
</evidence>
<evidence type="ECO:0000313" key="3">
    <source>
        <dbReference type="EMBL" id="RBP44822.1"/>
    </source>
</evidence>
<evidence type="ECO:0000259" key="2">
    <source>
        <dbReference type="Pfam" id="PF08334"/>
    </source>
</evidence>
<dbReference type="InParanoid" id="A0A395JGM8"/>
<dbReference type="SUPFAM" id="SSF54523">
    <property type="entry name" value="Pili subunits"/>
    <property type="match status" value="1"/>
</dbReference>
<dbReference type="InterPro" id="IPR013545">
    <property type="entry name" value="T2SS_protein-GspG_C"/>
</dbReference>
<reference evidence="3 4" key="1">
    <citation type="submission" date="2018-06" db="EMBL/GenBank/DDBJ databases">
        <title>Genomic Encyclopedia of Type Strains, Phase IV (KMG-IV): sequencing the most valuable type-strain genomes for metagenomic binning, comparative biology and taxonomic classification.</title>
        <authorList>
            <person name="Goeker M."/>
        </authorList>
    </citation>
    <scope>NUCLEOTIDE SEQUENCE [LARGE SCALE GENOMIC DNA]</scope>
    <source>
        <strain evidence="3 4">DSM 24032</strain>
    </source>
</reference>
<comment type="caution">
    <text evidence="3">The sequence shown here is derived from an EMBL/GenBank/DDBJ whole genome shotgun (WGS) entry which is preliminary data.</text>
</comment>
<gene>
    <name evidence="3" type="ORF">DFR28_1241</name>
</gene>
<keyword evidence="1" id="KW-0812">Transmembrane</keyword>
<keyword evidence="1" id="KW-1133">Transmembrane helix</keyword>
<feature type="domain" description="Type II secretion system protein GspG C-terminal" evidence="2">
    <location>
        <begin position="38"/>
        <end position="101"/>
    </location>
</feature>
<proteinExistence type="predicted"/>